<dbReference type="AlphaFoldDB" id="A0A1C4ARF7"/>
<accession>A0A1C4ARF7</accession>
<gene>
    <name evidence="2" type="ORF">BTT61001_00897</name>
</gene>
<feature type="coiled-coil region" evidence="1">
    <location>
        <begin position="140"/>
        <end position="167"/>
    </location>
</feature>
<proteinExistence type="predicted"/>
<reference evidence="2 3" key="1">
    <citation type="submission" date="2016-08" db="EMBL/GenBank/DDBJ databases">
        <authorList>
            <person name="Seilhamer J.J."/>
        </authorList>
    </citation>
    <scope>NUCLEOTIDE SEQUENCE [LARGE SCALE GENOMIC DNA]</scope>
    <source>
        <strain evidence="2 3">IEBC_T61001</strain>
    </source>
</reference>
<name>A0A1C4ARF7_BACTU</name>
<dbReference type="Proteomes" id="UP000195991">
    <property type="component" value="Unassembled WGS sequence"/>
</dbReference>
<dbReference type="RefSeq" id="WP_087985714.1">
    <property type="nucleotide sequence ID" value="NZ_FMBI01000023.1"/>
</dbReference>
<evidence type="ECO:0000313" key="2">
    <source>
        <dbReference type="EMBL" id="SCB97270.1"/>
    </source>
</evidence>
<dbReference type="EMBL" id="FMBI01000023">
    <property type="protein sequence ID" value="SCB97270.1"/>
    <property type="molecule type" value="Genomic_DNA"/>
</dbReference>
<evidence type="ECO:0000313" key="3">
    <source>
        <dbReference type="Proteomes" id="UP000195991"/>
    </source>
</evidence>
<protein>
    <submittedName>
        <fullName evidence="2">Uncharacterized protein</fullName>
    </submittedName>
</protein>
<keyword evidence="1" id="KW-0175">Coiled coil</keyword>
<sequence>MSMHHYSVKLLESEISGELSRLKDLNIFIKEDRVLDDEIRVSFPLDFYGGLNEDLLIIGVKELIALFDIVDREKMDIPERLSNINYVGLSEDNEVILSFKEKDGIDEITSKGIYDFTYSFLNEVFQMGKYGKFCIKNGYRDLLRENIEQLLVKLGEVEKQYRLLKIDGEYCLRGITSLRYRNYDNHLALYLSLLSIHSYAKENKKLFTVETAIMTDSEIRVFFKQLEPIEISNFGDLYLGVYVSNNEIGDKAFSLELRYSIVDSNGNQFSGMGKLNDAIFYLNHSTSVRNSKEKIKNIFTLKERQDLIVDYISNIKDADKLSESVIYLLFKKLASSTQKLSSNTRSNAKKIKSDKVVNNTMTLIEIFNKVGEITQDLDEQIVLERIYDEVLSELQASS</sequence>
<organism evidence="2 3">
    <name type="scientific">Bacillus thuringiensis</name>
    <dbReference type="NCBI Taxonomy" id="1428"/>
    <lineage>
        <taxon>Bacteria</taxon>
        <taxon>Bacillati</taxon>
        <taxon>Bacillota</taxon>
        <taxon>Bacilli</taxon>
        <taxon>Bacillales</taxon>
        <taxon>Bacillaceae</taxon>
        <taxon>Bacillus</taxon>
        <taxon>Bacillus cereus group</taxon>
    </lineage>
</organism>
<evidence type="ECO:0000256" key="1">
    <source>
        <dbReference type="SAM" id="Coils"/>
    </source>
</evidence>